<dbReference type="OrthoDB" id="1189226at2"/>
<dbReference type="Gene3D" id="3.40.1580.10">
    <property type="entry name" value="SMI1/KNR4-like"/>
    <property type="match status" value="1"/>
</dbReference>
<comment type="caution">
    <text evidence="2">The sequence shown here is derived from an EMBL/GenBank/DDBJ whole genome shotgun (WGS) entry which is preliminary data.</text>
</comment>
<dbReference type="InterPro" id="IPR037883">
    <property type="entry name" value="Knr4/Smi1-like_sf"/>
</dbReference>
<dbReference type="InterPro" id="IPR018958">
    <property type="entry name" value="Knr4/Smi1-like_dom"/>
</dbReference>
<name>A0A5C6LKG0_9BACT</name>
<organism evidence="2 3">
    <name type="scientific">Chitinophaga pinensis</name>
    <dbReference type="NCBI Taxonomy" id="79329"/>
    <lineage>
        <taxon>Bacteria</taxon>
        <taxon>Pseudomonadati</taxon>
        <taxon>Bacteroidota</taxon>
        <taxon>Chitinophagia</taxon>
        <taxon>Chitinophagales</taxon>
        <taxon>Chitinophagaceae</taxon>
        <taxon>Chitinophaga</taxon>
    </lineage>
</organism>
<keyword evidence="3" id="KW-1185">Reference proteome</keyword>
<dbReference type="Proteomes" id="UP000318815">
    <property type="component" value="Unassembled WGS sequence"/>
</dbReference>
<dbReference type="RefSeq" id="WP_146307449.1">
    <property type="nucleotide sequence ID" value="NZ_VOHS01000037.1"/>
</dbReference>
<dbReference type="SUPFAM" id="SSF160631">
    <property type="entry name" value="SMI1/KNR4-like"/>
    <property type="match status" value="1"/>
</dbReference>
<evidence type="ECO:0000313" key="2">
    <source>
        <dbReference type="EMBL" id="TWV95695.1"/>
    </source>
</evidence>
<gene>
    <name evidence="2" type="ORF">FEF09_23975</name>
</gene>
<dbReference type="AlphaFoldDB" id="A0A5C6LKG0"/>
<evidence type="ECO:0000259" key="1">
    <source>
        <dbReference type="Pfam" id="PF09346"/>
    </source>
</evidence>
<protein>
    <recommendedName>
        <fullName evidence="1">Knr4/Smi1-like domain-containing protein</fullName>
    </recommendedName>
</protein>
<dbReference type="Pfam" id="PF09346">
    <property type="entry name" value="SMI1_KNR4"/>
    <property type="match status" value="1"/>
</dbReference>
<sequence>MSHPTFLYLDFLQEYAKDRDYDDYACTDEEVNELERLLNVKFPLAYRELCKLFGKYRAFNIVDSSFEYPAYQEMRAAAIKMALADGEITIDENIFVFSCDLEAPLYLIFH</sequence>
<dbReference type="EMBL" id="VOHS01000037">
    <property type="protein sequence ID" value="TWV95695.1"/>
    <property type="molecule type" value="Genomic_DNA"/>
</dbReference>
<feature type="domain" description="Knr4/Smi1-like" evidence="1">
    <location>
        <begin position="26"/>
        <end position="62"/>
    </location>
</feature>
<proteinExistence type="predicted"/>
<accession>A0A5C6LKG0</accession>
<reference evidence="2 3" key="1">
    <citation type="submission" date="2019-08" db="EMBL/GenBank/DDBJ databases">
        <title>Whole genome sequencing of chitin degrading bacteria Chitinophaga pinensis YS16.</title>
        <authorList>
            <person name="Singh R.P."/>
            <person name="Manchanda G."/>
            <person name="Maurya I.K."/>
            <person name="Joshi N.K."/>
            <person name="Srivastava A.K."/>
        </authorList>
    </citation>
    <scope>NUCLEOTIDE SEQUENCE [LARGE SCALE GENOMIC DNA]</scope>
    <source>
        <strain evidence="2 3">YS-16</strain>
    </source>
</reference>
<evidence type="ECO:0000313" key="3">
    <source>
        <dbReference type="Proteomes" id="UP000318815"/>
    </source>
</evidence>